<evidence type="ECO:0000256" key="13">
    <source>
        <dbReference type="ARBA" id="ARBA00022989"/>
    </source>
</evidence>
<keyword evidence="9 15" id="KW-0863">Zinc-finger</keyword>
<feature type="compositionally biased region" description="Low complexity" evidence="16">
    <location>
        <begin position="455"/>
        <end position="464"/>
    </location>
</feature>
<dbReference type="Pfam" id="PF13639">
    <property type="entry name" value="zf-RING_2"/>
    <property type="match status" value="1"/>
</dbReference>
<evidence type="ECO:0000256" key="3">
    <source>
        <dbReference type="ARBA" id="ARBA00004906"/>
    </source>
</evidence>
<feature type="region of interest" description="Disordered" evidence="16">
    <location>
        <begin position="579"/>
        <end position="609"/>
    </location>
</feature>
<evidence type="ECO:0000256" key="14">
    <source>
        <dbReference type="ARBA" id="ARBA00023136"/>
    </source>
</evidence>
<dbReference type="AlphaFoldDB" id="A0A7R9XYW7"/>
<dbReference type="Gene3D" id="3.30.40.10">
    <property type="entry name" value="Zinc/RING finger domain, C3HC4 (zinc finger)"/>
    <property type="match status" value="1"/>
</dbReference>
<comment type="catalytic activity">
    <reaction evidence="1">
        <text>S-ubiquitinyl-[E2 ubiquitin-conjugating enzyme]-L-cysteine + [acceptor protein]-L-lysine = [E2 ubiquitin-conjugating enzyme]-L-cysteine + N(6)-ubiquitinyl-[acceptor protein]-L-lysine.</text>
        <dbReference type="EC" id="2.3.2.27"/>
    </reaction>
</comment>
<gene>
    <name evidence="19" type="ORF">PCOL08062_LOCUS4254</name>
</gene>
<evidence type="ECO:0000256" key="6">
    <source>
        <dbReference type="ARBA" id="ARBA00022679"/>
    </source>
</evidence>
<dbReference type="GO" id="GO:0005789">
    <property type="term" value="C:endoplasmic reticulum membrane"/>
    <property type="evidence" value="ECO:0007669"/>
    <property type="project" value="UniProtKB-SubCell"/>
</dbReference>
<reference evidence="19" key="1">
    <citation type="submission" date="2021-01" db="EMBL/GenBank/DDBJ databases">
        <authorList>
            <person name="Corre E."/>
            <person name="Pelletier E."/>
            <person name="Niang G."/>
            <person name="Scheremetjew M."/>
            <person name="Finn R."/>
            <person name="Kale V."/>
            <person name="Holt S."/>
            <person name="Cochrane G."/>
            <person name="Meng A."/>
            <person name="Brown T."/>
            <person name="Cohen L."/>
        </authorList>
    </citation>
    <scope>NUCLEOTIDE SEQUENCE</scope>
    <source>
        <strain evidence="19">CCMP1413</strain>
    </source>
</reference>
<evidence type="ECO:0000256" key="12">
    <source>
        <dbReference type="ARBA" id="ARBA00022833"/>
    </source>
</evidence>
<keyword evidence="14 17" id="KW-0472">Membrane</keyword>
<keyword evidence="7 17" id="KW-0812">Transmembrane</keyword>
<dbReference type="InterPro" id="IPR058051">
    <property type="entry name" value="Znf_RING_synoviolin"/>
</dbReference>
<sequence length="872" mass="92121">MARLPGFGRYQLASAAVTAAAVWHALHTRGQFYPAAVYLTSSKIHAAVLGNQAFAAMLAAGAAIKAALLGPLGESEVERLFERMRDAVMETCLAMTIFRDEFNAGFVALFVTLLFSKVFHWLLADRVERMPAQADAEAAGVGAGAGSAVRHFHLRATALMALLFAADTALLKHCLQTTMTEGPSVLLLFGFEYLLLASTTLSTFLKYILHTADRSMGGAWEAKSVYLFYVDLVTDLLQLFVYLIFFLIVFVHYGLPIHLIRDLYSTFRNFRQRLSDFVRYRRATNNLSTRFPDATPEEVAADNVCIICREDMEAGAAGSARPKKLACGHVFHLGCLRTWLERQQTCPTCRAIVAPPPANAAPNGAADNAPQAQQQPQQPDEAARAGAAGNDAELLRGAVRPPVPAERVVQAREAARQQALANHEHQQAQVGNMLERAAQLEGRRNEVPTADTVQHRLQQQQQQHQRQEDERQESRAQQQQQQRRQQQQPQQQGPQAQQAQRTPRTQQQEEAQAQPHLAQQAQAQIRHVRQATPPTPTNASTPGHSLTPPAHSPQQGVPGVDSSYLAMLQQQAAAAAAGVHTASPVPSTGTTLRVPDGIEAPPATPAGGVPAATAAQVEALAVALQSHAHLQMAMAITQYHAAAATYVSAAAARTGSPLSPELLQGIGASIPPLAEQLTPGSAGARLFASAQSTPPQTTTTSTTMAHRSPGDGVVTAAAGEEAAGPSNTSEAGTRVTAEDGGQGRSQAAAPVATAPPSPGTQHFIDQATAVLTRAESLRLGEVPAAAESASPGGEGRSGGVEFGVEASEASAGAGAEVCEPSTGAGVSERTDDNGPNSPSVSELRRRRLAHLSSPTNEGGESGSDGSNSRAAP</sequence>
<feature type="transmembrane region" description="Helical" evidence="17">
    <location>
        <begin position="104"/>
        <end position="123"/>
    </location>
</feature>
<dbReference type="PROSITE" id="PS50089">
    <property type="entry name" value="ZF_RING_2"/>
    <property type="match status" value="1"/>
</dbReference>
<keyword evidence="13 17" id="KW-1133">Transmembrane helix</keyword>
<feature type="compositionally biased region" description="Low complexity" evidence="16">
    <location>
        <begin position="863"/>
        <end position="872"/>
    </location>
</feature>
<evidence type="ECO:0000256" key="5">
    <source>
        <dbReference type="ARBA" id="ARBA00012483"/>
    </source>
</evidence>
<dbReference type="EC" id="2.3.2.27" evidence="5"/>
<feature type="transmembrane region" description="Helical" evidence="17">
    <location>
        <begin position="226"/>
        <end position="255"/>
    </location>
</feature>
<evidence type="ECO:0000256" key="16">
    <source>
        <dbReference type="SAM" id="MobiDB-lite"/>
    </source>
</evidence>
<evidence type="ECO:0000256" key="7">
    <source>
        <dbReference type="ARBA" id="ARBA00022692"/>
    </source>
</evidence>
<dbReference type="InterPro" id="IPR013083">
    <property type="entry name" value="Znf_RING/FYVE/PHD"/>
</dbReference>
<keyword evidence="6" id="KW-0808">Transferase</keyword>
<dbReference type="CDD" id="cd16479">
    <property type="entry name" value="RING-H2_synoviolin"/>
    <property type="match status" value="1"/>
</dbReference>
<dbReference type="GO" id="GO:0036503">
    <property type="term" value="P:ERAD pathway"/>
    <property type="evidence" value="ECO:0007669"/>
    <property type="project" value="TreeGrafter"/>
</dbReference>
<evidence type="ECO:0000259" key="18">
    <source>
        <dbReference type="PROSITE" id="PS50089"/>
    </source>
</evidence>
<feature type="compositionally biased region" description="Low complexity" evidence="16">
    <location>
        <begin position="782"/>
        <end position="791"/>
    </location>
</feature>
<evidence type="ECO:0000256" key="17">
    <source>
        <dbReference type="SAM" id="Phobius"/>
    </source>
</evidence>
<keyword evidence="12" id="KW-0862">Zinc</keyword>
<feature type="compositionally biased region" description="Gly residues" evidence="16">
    <location>
        <begin position="792"/>
        <end position="801"/>
    </location>
</feature>
<dbReference type="InterPro" id="IPR057992">
    <property type="entry name" value="TPR_SYVN1_N"/>
</dbReference>
<evidence type="ECO:0000256" key="2">
    <source>
        <dbReference type="ARBA" id="ARBA00004477"/>
    </source>
</evidence>
<evidence type="ECO:0000256" key="15">
    <source>
        <dbReference type="PROSITE-ProRule" id="PRU00175"/>
    </source>
</evidence>
<dbReference type="EMBL" id="HBDZ01005544">
    <property type="protein sequence ID" value="CAD8235678.1"/>
    <property type="molecule type" value="Transcribed_RNA"/>
</dbReference>
<dbReference type="GO" id="GO:0043161">
    <property type="term" value="P:proteasome-mediated ubiquitin-dependent protein catabolic process"/>
    <property type="evidence" value="ECO:0007669"/>
    <property type="project" value="TreeGrafter"/>
</dbReference>
<keyword evidence="8" id="KW-0479">Metal-binding</keyword>
<evidence type="ECO:0000256" key="1">
    <source>
        <dbReference type="ARBA" id="ARBA00000900"/>
    </source>
</evidence>
<comment type="similarity">
    <text evidence="4">Belongs to the HRD1 family.</text>
</comment>
<evidence type="ECO:0000313" key="19">
    <source>
        <dbReference type="EMBL" id="CAD8235678.1"/>
    </source>
</evidence>
<keyword evidence="11" id="KW-0256">Endoplasmic reticulum</keyword>
<feature type="compositionally biased region" description="Low complexity" evidence="16">
    <location>
        <begin position="802"/>
        <end position="817"/>
    </location>
</feature>
<dbReference type="InterPro" id="IPR050731">
    <property type="entry name" value="HRD1_E3_ubiq-ligases"/>
</dbReference>
<evidence type="ECO:0000256" key="11">
    <source>
        <dbReference type="ARBA" id="ARBA00022824"/>
    </source>
</evidence>
<dbReference type="GO" id="GO:0061630">
    <property type="term" value="F:ubiquitin protein ligase activity"/>
    <property type="evidence" value="ECO:0007669"/>
    <property type="project" value="UniProtKB-EC"/>
</dbReference>
<keyword evidence="10" id="KW-0833">Ubl conjugation pathway</keyword>
<evidence type="ECO:0000256" key="8">
    <source>
        <dbReference type="ARBA" id="ARBA00022723"/>
    </source>
</evidence>
<comment type="pathway">
    <text evidence="3">Protein modification; protein ubiquitination.</text>
</comment>
<dbReference type="Pfam" id="PF25563">
    <property type="entry name" value="TPR_SYVN1_N"/>
    <property type="match status" value="1"/>
</dbReference>
<feature type="region of interest" description="Disordered" evidence="16">
    <location>
        <begin position="782"/>
        <end position="872"/>
    </location>
</feature>
<dbReference type="PANTHER" id="PTHR22763:SF184">
    <property type="entry name" value="E3 UBIQUITIN-PROTEIN LIGASE SYNOVIOLIN"/>
    <property type="match status" value="1"/>
</dbReference>
<feature type="region of interest" description="Disordered" evidence="16">
    <location>
        <begin position="689"/>
        <end position="762"/>
    </location>
</feature>
<accession>A0A7R9XYW7</accession>
<feature type="region of interest" description="Disordered" evidence="16">
    <location>
        <begin position="450"/>
        <end position="560"/>
    </location>
</feature>
<feature type="compositionally biased region" description="Low complexity" evidence="16">
    <location>
        <begin position="691"/>
        <end position="703"/>
    </location>
</feature>
<feature type="compositionally biased region" description="Basic and acidic residues" evidence="16">
    <location>
        <begin position="465"/>
        <end position="474"/>
    </location>
</feature>
<dbReference type="GO" id="GO:0008270">
    <property type="term" value="F:zinc ion binding"/>
    <property type="evidence" value="ECO:0007669"/>
    <property type="project" value="UniProtKB-KW"/>
</dbReference>
<feature type="region of interest" description="Disordered" evidence="16">
    <location>
        <begin position="360"/>
        <end position="388"/>
    </location>
</feature>
<feature type="transmembrane region" description="Helical" evidence="17">
    <location>
        <begin position="185"/>
        <end position="205"/>
    </location>
</feature>
<protein>
    <recommendedName>
        <fullName evidence="5">RING-type E3 ubiquitin transferase</fullName>
        <ecNumber evidence="5">2.3.2.27</ecNumber>
    </recommendedName>
</protein>
<comment type="subcellular location">
    <subcellularLocation>
        <location evidence="2">Endoplasmic reticulum membrane</location>
        <topology evidence="2">Multi-pass membrane protein</topology>
    </subcellularLocation>
</comment>
<name>A0A7R9XYW7_9VIRI</name>
<organism evidence="19">
    <name type="scientific">Prasinoderma coloniale</name>
    <dbReference type="NCBI Taxonomy" id="156133"/>
    <lineage>
        <taxon>Eukaryota</taxon>
        <taxon>Viridiplantae</taxon>
        <taxon>Prasinodermophyta</taxon>
        <taxon>Prasinodermophyceae</taxon>
        <taxon>Prasinodermales</taxon>
        <taxon>Prasinodermaceae</taxon>
        <taxon>Prasinoderma</taxon>
    </lineage>
</organism>
<feature type="region of interest" description="Disordered" evidence="16">
    <location>
        <begin position="408"/>
        <end position="428"/>
    </location>
</feature>
<evidence type="ECO:0000256" key="10">
    <source>
        <dbReference type="ARBA" id="ARBA00022786"/>
    </source>
</evidence>
<proteinExistence type="inferred from homology"/>
<dbReference type="SMART" id="SM00184">
    <property type="entry name" value="RING"/>
    <property type="match status" value="1"/>
</dbReference>
<feature type="domain" description="RING-type" evidence="18">
    <location>
        <begin position="305"/>
        <end position="350"/>
    </location>
</feature>
<dbReference type="SUPFAM" id="SSF57850">
    <property type="entry name" value="RING/U-box"/>
    <property type="match status" value="1"/>
</dbReference>
<feature type="compositionally biased region" description="Low complexity" evidence="16">
    <location>
        <begin position="475"/>
        <end position="524"/>
    </location>
</feature>
<evidence type="ECO:0000256" key="9">
    <source>
        <dbReference type="ARBA" id="ARBA00022771"/>
    </source>
</evidence>
<dbReference type="PANTHER" id="PTHR22763">
    <property type="entry name" value="RING ZINC FINGER PROTEIN"/>
    <property type="match status" value="1"/>
</dbReference>
<dbReference type="InterPro" id="IPR001841">
    <property type="entry name" value="Znf_RING"/>
</dbReference>
<evidence type="ECO:0000256" key="4">
    <source>
        <dbReference type="ARBA" id="ARBA00010089"/>
    </source>
</evidence>